<protein>
    <submittedName>
        <fullName evidence="1">Uncharacterized protein</fullName>
    </submittedName>
</protein>
<reference evidence="1" key="1">
    <citation type="submission" date="2015-10" db="EMBL/GenBank/DDBJ databases">
        <authorList>
            <person name="Regsiter A."/>
            <person name="william w."/>
        </authorList>
    </citation>
    <scope>NUCLEOTIDE SEQUENCE</scope>
    <source>
        <strain evidence="1">Montdore</strain>
    </source>
</reference>
<proteinExistence type="predicted"/>
<keyword evidence="2" id="KW-1185">Reference proteome</keyword>
<organism evidence="1 2">
    <name type="scientific">Tuber aestivum</name>
    <name type="common">summer truffle</name>
    <dbReference type="NCBI Taxonomy" id="59557"/>
    <lineage>
        <taxon>Eukaryota</taxon>
        <taxon>Fungi</taxon>
        <taxon>Dikarya</taxon>
        <taxon>Ascomycota</taxon>
        <taxon>Pezizomycotina</taxon>
        <taxon>Pezizomycetes</taxon>
        <taxon>Pezizales</taxon>
        <taxon>Tuberaceae</taxon>
        <taxon>Tuber</taxon>
    </lineage>
</organism>
<sequence length="43" mass="5157">MRVVIQFAMRAVSYNYFSSANPPVWFSYQIVRCELREAFNIHD</sequence>
<dbReference type="Proteomes" id="UP001412239">
    <property type="component" value="Unassembled WGS sequence"/>
</dbReference>
<evidence type="ECO:0000313" key="1">
    <source>
        <dbReference type="EMBL" id="CUS15691.1"/>
    </source>
</evidence>
<name>A0A292Q9D3_9PEZI</name>
<gene>
    <name evidence="1" type="ORF">GSTUAT00000184001</name>
</gene>
<dbReference type="EMBL" id="LN890944">
    <property type="protein sequence ID" value="CUS15691.1"/>
    <property type="molecule type" value="Genomic_DNA"/>
</dbReference>
<dbReference type="AlphaFoldDB" id="A0A292Q9D3"/>
<accession>A0A292Q9D3</accession>
<evidence type="ECO:0000313" key="2">
    <source>
        <dbReference type="Proteomes" id="UP001412239"/>
    </source>
</evidence>